<dbReference type="Proteomes" id="UP000004030">
    <property type="component" value="Unassembled WGS sequence"/>
</dbReference>
<evidence type="ECO:0000313" key="2">
    <source>
        <dbReference type="Proteomes" id="UP000004030"/>
    </source>
</evidence>
<accession>G6E893</accession>
<organism evidence="1 2">
    <name type="scientific">Novosphingobium pentaromativorans US6-1</name>
    <dbReference type="NCBI Taxonomy" id="1088721"/>
    <lineage>
        <taxon>Bacteria</taxon>
        <taxon>Pseudomonadati</taxon>
        <taxon>Pseudomonadota</taxon>
        <taxon>Alphaproteobacteria</taxon>
        <taxon>Sphingomonadales</taxon>
        <taxon>Sphingomonadaceae</taxon>
        <taxon>Novosphingobium</taxon>
    </lineage>
</organism>
<dbReference type="PROSITE" id="PS51257">
    <property type="entry name" value="PROKAR_LIPOPROTEIN"/>
    <property type="match status" value="1"/>
</dbReference>
<keyword evidence="2" id="KW-1185">Reference proteome</keyword>
<name>G6E893_9SPHN</name>
<dbReference type="Gene3D" id="3.50.50.60">
    <property type="entry name" value="FAD/NAD(P)-binding domain"/>
    <property type="match status" value="1"/>
</dbReference>
<dbReference type="EMBL" id="AGFM01000008">
    <property type="protein sequence ID" value="EHJ62433.1"/>
    <property type="molecule type" value="Genomic_DNA"/>
</dbReference>
<dbReference type="eggNOG" id="COG0644">
    <property type="taxonomic scope" value="Bacteria"/>
</dbReference>
<dbReference type="PANTHER" id="PTHR43422:SF3">
    <property type="entry name" value="THIAMINE THIAZOLE SYNTHASE"/>
    <property type="match status" value="1"/>
</dbReference>
<reference evidence="1 2" key="1">
    <citation type="journal article" date="2012" name="J. Bacteriol.">
        <title>Genome sequence of benzo(a)pyrene-degrading bacterium Novosphingobium pentaromativorans US6-1.</title>
        <authorList>
            <person name="Luo Y.R."/>
            <person name="Kang S.G."/>
            <person name="Kim S.J."/>
            <person name="Kim M.R."/>
            <person name="Li N."/>
            <person name="Lee J.H."/>
            <person name="Kwon K.K."/>
        </authorList>
    </citation>
    <scope>NUCLEOTIDE SEQUENCE [LARGE SCALE GENOMIC DNA]</scope>
    <source>
        <strain evidence="1 2">US6-1</strain>
    </source>
</reference>
<dbReference type="STRING" id="1088721.JI59_17290"/>
<gene>
    <name evidence="1" type="ORF">NSU_0564</name>
</gene>
<proteinExistence type="predicted"/>
<dbReference type="Pfam" id="PF13450">
    <property type="entry name" value="NAD_binding_8"/>
    <property type="match status" value="1"/>
</dbReference>
<evidence type="ECO:0008006" key="3">
    <source>
        <dbReference type="Google" id="ProtNLM"/>
    </source>
</evidence>
<dbReference type="KEGG" id="npn:JI59_17290"/>
<dbReference type="PANTHER" id="PTHR43422">
    <property type="entry name" value="THIAMINE THIAZOLE SYNTHASE"/>
    <property type="match status" value="1"/>
</dbReference>
<evidence type="ECO:0000313" key="1">
    <source>
        <dbReference type="EMBL" id="EHJ62433.1"/>
    </source>
</evidence>
<sequence length="488" mass="54278">MRMKAESILIIGGSIAGLACALALKGKGFDVTILERDPAPSPDITPATSHRWKRNGTPHAVQPHTLIASIRNLLRDRYPDLLQELIDAGVGEHHFEDGFHKEIAGKYRPVSEDAEITTLMSRRTTLELVLRRYVERQAIAQLIVGAKVRSLLTEKQDDGTIVVRGVSIKDGEGCREIRSDVVIDASGRGSGFFQSLVQAGADIREEYYASNVAYFTRSYKLADGTTLPKALIRVSQTPHMTMSLMSGDNGTATVTLAAFKDDPLLYGHLGDTEVFDAVIASVPNIAEWINPTHFLPTTGVNRWANMDATWRHSVSDGSPRLLGFFFAGDTALRSNPKFGRGCACALIGSHILADILVEQDSPRERAIRYEAGLKQAFRAEWEFLLTTDRNDYEAFRASVGLKPKSWRDRLRYIIGRQVNRAMQIDPEVRRAIVYAGNGITDLTAWLKGPRIWLRILRSAFAGPIERRVIARHETCVDRRAIAQMIQTV</sequence>
<dbReference type="SUPFAM" id="SSF51905">
    <property type="entry name" value="FAD/NAD(P)-binding domain"/>
    <property type="match status" value="1"/>
</dbReference>
<protein>
    <recommendedName>
        <fullName evidence="3">FAD dependent oxidoreductase</fullName>
    </recommendedName>
</protein>
<dbReference type="PATRIC" id="fig|1088721.3.peg.554"/>
<dbReference type="AlphaFoldDB" id="G6E893"/>
<dbReference type="InterPro" id="IPR036188">
    <property type="entry name" value="FAD/NAD-bd_sf"/>
</dbReference>
<comment type="caution">
    <text evidence="1">The sequence shown here is derived from an EMBL/GenBank/DDBJ whole genome shotgun (WGS) entry which is preliminary data.</text>
</comment>